<keyword evidence="4" id="KW-0175">Coiled coil</keyword>
<dbReference type="InterPro" id="IPR030379">
    <property type="entry name" value="G_SEPTIN_dom"/>
</dbReference>
<name>A0A0E9NH56_SAICN</name>
<feature type="compositionally biased region" description="Polar residues" evidence="5">
    <location>
        <begin position="459"/>
        <end position="468"/>
    </location>
</feature>
<evidence type="ECO:0000256" key="5">
    <source>
        <dbReference type="SAM" id="MobiDB-lite"/>
    </source>
</evidence>
<organism evidence="7 8">
    <name type="scientific">Saitoella complicata (strain BCRC 22490 / CBS 7301 / JCM 7358 / NBRC 10748 / NRRL Y-17804)</name>
    <dbReference type="NCBI Taxonomy" id="698492"/>
    <lineage>
        <taxon>Eukaryota</taxon>
        <taxon>Fungi</taxon>
        <taxon>Dikarya</taxon>
        <taxon>Ascomycota</taxon>
        <taxon>Taphrinomycotina</taxon>
        <taxon>Taphrinomycotina incertae sedis</taxon>
        <taxon>Saitoella</taxon>
    </lineage>
</organism>
<dbReference type="GO" id="GO:0005525">
    <property type="term" value="F:GTP binding"/>
    <property type="evidence" value="ECO:0007669"/>
    <property type="project" value="UniProtKB-KW"/>
</dbReference>
<keyword evidence="1 3" id="KW-0547">Nucleotide-binding</keyword>
<evidence type="ECO:0000259" key="6">
    <source>
        <dbReference type="PROSITE" id="PS51719"/>
    </source>
</evidence>
<dbReference type="Pfam" id="PF00735">
    <property type="entry name" value="Septin"/>
    <property type="match status" value="1"/>
</dbReference>
<comment type="caution">
    <text evidence="7">The sequence shown here is derived from an EMBL/GenBank/DDBJ whole genome shotgun (WGS) entry which is preliminary data.</text>
</comment>
<dbReference type="Proteomes" id="UP000033140">
    <property type="component" value="Unassembled WGS sequence"/>
</dbReference>
<dbReference type="SUPFAM" id="SSF52540">
    <property type="entry name" value="P-loop containing nucleoside triphosphate hydrolases"/>
    <property type="match status" value="1"/>
</dbReference>
<feature type="coiled-coil region" evidence="4">
    <location>
        <begin position="317"/>
        <end position="369"/>
    </location>
</feature>
<feature type="compositionally biased region" description="Low complexity" evidence="5">
    <location>
        <begin position="520"/>
        <end position="535"/>
    </location>
</feature>
<reference evidence="7 8" key="1">
    <citation type="journal article" date="2011" name="J. Gen. Appl. Microbiol.">
        <title>Draft genome sequencing of the enigmatic yeast Saitoella complicata.</title>
        <authorList>
            <person name="Nishida H."/>
            <person name="Hamamoto M."/>
            <person name="Sugiyama J."/>
        </authorList>
    </citation>
    <scope>NUCLEOTIDE SEQUENCE [LARGE SCALE GENOMIC DNA]</scope>
    <source>
        <strain evidence="7 8">NRRL Y-17804</strain>
    </source>
</reference>
<keyword evidence="8" id="KW-1185">Reference proteome</keyword>
<feature type="region of interest" description="Disordered" evidence="5">
    <location>
        <begin position="459"/>
        <end position="538"/>
    </location>
</feature>
<dbReference type="STRING" id="698492.A0A0E9NH56"/>
<reference evidence="7 8" key="2">
    <citation type="journal article" date="2014" name="J. Gen. Appl. Microbiol.">
        <title>The early diverging ascomycetous budding yeast Saitoella complicata has three histone deacetylases belonging to the Clr6, Hos2, and Rpd3 lineages.</title>
        <authorList>
            <person name="Nishida H."/>
            <person name="Matsumoto T."/>
            <person name="Kondo S."/>
            <person name="Hamamoto M."/>
            <person name="Yoshikawa H."/>
        </authorList>
    </citation>
    <scope>NUCLEOTIDE SEQUENCE [LARGE SCALE GENOMIC DNA]</scope>
    <source>
        <strain evidence="7 8">NRRL Y-17804</strain>
    </source>
</reference>
<sequence>MAPSADSIPAPAVQSAGVIGIGSLPNQRHKIVAKKGANFTLMVAGESGLGKTTLINTLFSTDIKPYQNPRTRHNPQPTRTTHISISRAHLSERDFTLNLTVIDTPGFGDFVSNKNAWSPIAEFLDDQHESYMRQEQQPMREGRVDMRVHACLYFIRPTGHTLRPIDIQAMKALGTRVNLIPIIAKADTIGAQDLEIFKERIRNVIRAQNISIFDPPENTDGSPFLPPPYALIASTQTHQTPSGPVLGRQYLWGIAEVENPLHCDFVHLRSLILRTHMLDLILATEETHYESYRRSQMEIRKFGESKARRTADNPKFREEEEALRKRFTEQVKVEENRFRSWEQRLIQERDRLNKDLEVAHASVKALESELEAMTLGAGSGRSTGRSLAVAHHEGQYRVNRIILLKTYTFDHWYISTTSHPFPPPPWPFHLVQGQSHSRNSRNTQHDVSSPVNTLQIQEASSIPNQMPNSIPRVKREGERQHALDRNLRNRRQRTERGGERGGREVETDIGRSEVCEGKGVETTGDGTTGDTVRGGHVPGQLRLVDGEVGRVGAGGALFVEELEGLVVGQVLSLNSADAHGTEDRGGSRTEGYVDISVTWEERLDVPLRAPERQKADRMFIMDILGMSLVDCLFGHPSQVPSTPGPANSPRPLRAKSLYKKLTSADAASSSPMIATAVQARTMPLQRATKRPVLPTTLGASVFRCLLSLHISLHPS</sequence>
<dbReference type="GO" id="GO:0005940">
    <property type="term" value="C:septin ring"/>
    <property type="evidence" value="ECO:0007669"/>
    <property type="project" value="UniProtKB-ARBA"/>
</dbReference>
<dbReference type="Gene3D" id="3.40.50.300">
    <property type="entry name" value="P-loop containing nucleotide triphosphate hydrolases"/>
    <property type="match status" value="1"/>
</dbReference>
<evidence type="ECO:0000256" key="1">
    <source>
        <dbReference type="ARBA" id="ARBA00022741"/>
    </source>
</evidence>
<comment type="similarity">
    <text evidence="3">Belongs to the TRAFAC class TrmE-Era-EngA-EngB-Septin-like GTPase superfamily. Septin GTPase family.</text>
</comment>
<reference evidence="7 8" key="3">
    <citation type="journal article" date="2015" name="Genome Announc.">
        <title>Draft Genome Sequence of the Archiascomycetous Yeast Saitoella complicata.</title>
        <authorList>
            <person name="Yamauchi K."/>
            <person name="Kondo S."/>
            <person name="Hamamoto M."/>
            <person name="Takahashi Y."/>
            <person name="Ogura Y."/>
            <person name="Hayashi T."/>
            <person name="Nishida H."/>
        </authorList>
    </citation>
    <scope>NUCLEOTIDE SEQUENCE [LARGE SCALE GENOMIC DNA]</scope>
    <source>
        <strain evidence="7 8">NRRL Y-17804</strain>
    </source>
</reference>
<evidence type="ECO:0000256" key="4">
    <source>
        <dbReference type="SAM" id="Coils"/>
    </source>
</evidence>
<protein>
    <recommendedName>
        <fullName evidence="6">Septin-type G domain-containing protein</fullName>
    </recommendedName>
</protein>
<feature type="compositionally biased region" description="Basic and acidic residues" evidence="5">
    <location>
        <begin position="473"/>
        <end position="519"/>
    </location>
</feature>
<dbReference type="InterPro" id="IPR016491">
    <property type="entry name" value="Septin"/>
</dbReference>
<dbReference type="GO" id="GO:0032161">
    <property type="term" value="C:cleavage apparatus septin structure"/>
    <property type="evidence" value="ECO:0007669"/>
    <property type="project" value="UniProtKB-ARBA"/>
</dbReference>
<keyword evidence="2 3" id="KW-0342">GTP-binding</keyword>
<evidence type="ECO:0000313" key="8">
    <source>
        <dbReference type="Proteomes" id="UP000033140"/>
    </source>
</evidence>
<evidence type="ECO:0000256" key="2">
    <source>
        <dbReference type="ARBA" id="ARBA00023134"/>
    </source>
</evidence>
<evidence type="ECO:0000256" key="3">
    <source>
        <dbReference type="RuleBase" id="RU004560"/>
    </source>
</evidence>
<dbReference type="AlphaFoldDB" id="A0A0E9NH56"/>
<proteinExistence type="inferred from homology"/>
<gene>
    <name evidence="7" type="ORF">G7K_3301-t1</name>
</gene>
<dbReference type="InterPro" id="IPR027417">
    <property type="entry name" value="P-loop_NTPase"/>
</dbReference>
<dbReference type="PANTHER" id="PTHR18884">
    <property type="entry name" value="SEPTIN"/>
    <property type="match status" value="1"/>
</dbReference>
<accession>A0A0E9NH56</accession>
<dbReference type="CDD" id="cd01850">
    <property type="entry name" value="CDC_Septin"/>
    <property type="match status" value="1"/>
</dbReference>
<dbReference type="PROSITE" id="PS51719">
    <property type="entry name" value="G_SEPTIN"/>
    <property type="match status" value="1"/>
</dbReference>
<feature type="domain" description="Septin-type G" evidence="6">
    <location>
        <begin position="35"/>
        <end position="299"/>
    </location>
</feature>
<dbReference type="EMBL" id="BACD03000020">
    <property type="protein sequence ID" value="GAO49143.1"/>
    <property type="molecule type" value="Genomic_DNA"/>
</dbReference>
<evidence type="ECO:0000313" key="7">
    <source>
        <dbReference type="EMBL" id="GAO49143.1"/>
    </source>
</evidence>